<comment type="caution">
    <text evidence="2">The sequence shown here is derived from an EMBL/GenBank/DDBJ whole genome shotgun (WGS) entry which is preliminary data.</text>
</comment>
<dbReference type="GO" id="GO:0004180">
    <property type="term" value="F:carboxypeptidase activity"/>
    <property type="evidence" value="ECO:0007669"/>
    <property type="project" value="UniProtKB-KW"/>
</dbReference>
<reference evidence="2 3" key="1">
    <citation type="submission" date="2015-02" db="EMBL/GenBank/DDBJ databases">
        <title>Draft genome sequences of ten Microbacterium spp. with emphasis on heavy metal contaminated environments.</title>
        <authorList>
            <person name="Corretto E."/>
        </authorList>
    </citation>
    <scope>NUCLEOTIDE SEQUENCE [LARGE SCALE GENOMIC DNA]</scope>
    <source>
        <strain evidence="2 3">DSM 12966</strain>
    </source>
</reference>
<dbReference type="GeneID" id="94444117"/>
<dbReference type="SUPFAM" id="SSF56601">
    <property type="entry name" value="beta-lactamase/transpeptidase-like"/>
    <property type="match status" value="1"/>
</dbReference>
<keyword evidence="2" id="KW-0378">Hydrolase</keyword>
<sequence>MTRAARIRDLIVEQVDATGFVAHGLHVRIGHDVAEYRWTEDVREEIHSVAKAVCVLAAGIAVDEGLVSLDAPVAEYVPDVVLGDGVEEVTLRHLLTMSSGIDLPYSETLMTDWPDLAREFLGRPTSGRVFQYSNASSYTAMAVLATRTGDIVDYLRPRLLDPLGLGDIAWERCPRGRVVAGSGIALRTEEMSRLGRLIRDRGEWEGERLVSAALIDGMHSDWVASGQNPGYERYALAGWDGPGPQWRLHGAHGQLILFAGDAVVTISADDHLGADSTAAFVADLLDA</sequence>
<dbReference type="RefSeq" id="WP_045255332.1">
    <property type="nucleotide sequence ID" value="NZ_CP031425.1"/>
</dbReference>
<dbReference type="PANTHER" id="PTHR43283:SF7">
    <property type="entry name" value="BETA-LACTAMASE-RELATED DOMAIN-CONTAINING PROTEIN"/>
    <property type="match status" value="1"/>
</dbReference>
<dbReference type="EMBL" id="JYIU01000046">
    <property type="protein sequence ID" value="KJL17953.1"/>
    <property type="molecule type" value="Genomic_DNA"/>
</dbReference>
<keyword evidence="2" id="KW-0121">Carboxypeptidase</keyword>
<evidence type="ECO:0000313" key="2">
    <source>
        <dbReference type="EMBL" id="KJL17953.1"/>
    </source>
</evidence>
<dbReference type="KEGG" id="mfol:DXT68_06925"/>
<organism evidence="2 3">
    <name type="scientific">Microbacterium foliorum</name>
    <dbReference type="NCBI Taxonomy" id="104336"/>
    <lineage>
        <taxon>Bacteria</taxon>
        <taxon>Bacillati</taxon>
        <taxon>Actinomycetota</taxon>
        <taxon>Actinomycetes</taxon>
        <taxon>Micrococcales</taxon>
        <taxon>Microbacteriaceae</taxon>
        <taxon>Microbacterium</taxon>
    </lineage>
</organism>
<dbReference type="Gene3D" id="3.40.710.10">
    <property type="entry name" value="DD-peptidase/beta-lactamase superfamily"/>
    <property type="match status" value="1"/>
</dbReference>
<dbReference type="InterPro" id="IPR050789">
    <property type="entry name" value="Diverse_Enzym_Activities"/>
</dbReference>
<name>A0A0F0KAQ1_9MICO</name>
<dbReference type="InterPro" id="IPR012338">
    <property type="entry name" value="Beta-lactam/transpept-like"/>
</dbReference>
<accession>A0A0F0KAQ1</accession>
<dbReference type="PATRIC" id="fig|104336.4.peg.3097"/>
<gene>
    <name evidence="2" type="ORF">RN50_03059</name>
</gene>
<dbReference type="Proteomes" id="UP000033572">
    <property type="component" value="Unassembled WGS sequence"/>
</dbReference>
<dbReference type="AlphaFoldDB" id="A0A0F0KAQ1"/>
<keyword evidence="2" id="KW-0645">Protease</keyword>
<keyword evidence="3" id="KW-1185">Reference proteome</keyword>
<dbReference type="Pfam" id="PF00144">
    <property type="entry name" value="Beta-lactamase"/>
    <property type="match status" value="1"/>
</dbReference>
<feature type="domain" description="Beta-lactamase-related" evidence="1">
    <location>
        <begin position="32"/>
        <end position="202"/>
    </location>
</feature>
<dbReference type="PANTHER" id="PTHR43283">
    <property type="entry name" value="BETA-LACTAMASE-RELATED"/>
    <property type="match status" value="1"/>
</dbReference>
<protein>
    <submittedName>
        <fullName evidence="2">Beta-lactamase/D-alanine carboxypeptidase</fullName>
    </submittedName>
</protein>
<dbReference type="InterPro" id="IPR001466">
    <property type="entry name" value="Beta-lactam-related"/>
</dbReference>
<proteinExistence type="predicted"/>
<evidence type="ECO:0000313" key="3">
    <source>
        <dbReference type="Proteomes" id="UP000033572"/>
    </source>
</evidence>
<evidence type="ECO:0000259" key="1">
    <source>
        <dbReference type="Pfam" id="PF00144"/>
    </source>
</evidence>